<feature type="region of interest" description="Disordered" evidence="1">
    <location>
        <begin position="1"/>
        <end position="109"/>
    </location>
</feature>
<accession>A0A7H1BGC4</accession>
<evidence type="ECO:0000313" key="3">
    <source>
        <dbReference type="Proteomes" id="UP000516428"/>
    </source>
</evidence>
<keyword evidence="3" id="KW-1185">Reference proteome</keyword>
<proteinExistence type="predicted"/>
<name>A0A7H1BGC4_9ACTN</name>
<dbReference type="AlphaFoldDB" id="A0A7H1BGC4"/>
<dbReference type="KEGG" id="sxn:IAG42_32025"/>
<feature type="compositionally biased region" description="Acidic residues" evidence="1">
    <location>
        <begin position="87"/>
        <end position="106"/>
    </location>
</feature>
<organism evidence="2 3">
    <name type="scientific">Streptomyces xanthii</name>
    <dbReference type="NCBI Taxonomy" id="2768069"/>
    <lineage>
        <taxon>Bacteria</taxon>
        <taxon>Bacillati</taxon>
        <taxon>Actinomycetota</taxon>
        <taxon>Actinomycetes</taxon>
        <taxon>Kitasatosporales</taxon>
        <taxon>Streptomycetaceae</taxon>
        <taxon>Streptomyces</taxon>
    </lineage>
</organism>
<dbReference type="EMBL" id="CP061281">
    <property type="protein sequence ID" value="QNS07779.1"/>
    <property type="molecule type" value="Genomic_DNA"/>
</dbReference>
<protein>
    <submittedName>
        <fullName evidence="2">Uncharacterized protein</fullName>
    </submittedName>
</protein>
<dbReference type="Proteomes" id="UP000516428">
    <property type="component" value="Chromosome"/>
</dbReference>
<evidence type="ECO:0000313" key="2">
    <source>
        <dbReference type="EMBL" id="QNS07779.1"/>
    </source>
</evidence>
<sequence length="437" mass="46326">MTVAIDSSEAAVPSGEDNGDAVNPAAAEPAGAAETTEATAAVEAGPAAPPVPGPAAPAAVEENFWQPEAPAAAPVAEAPASAADMDAAADADAEGDEDNEDDEDASGEVPEAIARDAREFGGYARTGGWTFALKVARSVRPGGQAAGETEKVSARRFAALAECSADRVMRFYKAWDRAADDGLVPQFEALAPGVEVELPDADVWLSYYVSRSSATSVRGQAITEAAEAEGIRPTKALEVAENPTALRAAILADPGTAEAARKALMDRLGEDPVLRSGLARDIVRADDLKKAVAEEAKTGGQLEYVRKIAEEGQVKTAAGQKIEASPELREEAERHLSLIDELEEDEEAGEWAREAYDTVRNLVAETVEKDPELRVQERRAKFYSSLQKATKAFEELTFDDVAEIDDIVEDDMVRRLEELQQAITACLTAIQKAHPAG</sequence>
<evidence type="ECO:0000256" key="1">
    <source>
        <dbReference type="SAM" id="MobiDB-lite"/>
    </source>
</evidence>
<reference evidence="2 3" key="1">
    <citation type="submission" date="2020-09" db="EMBL/GenBank/DDBJ databases">
        <title>A novel species.</title>
        <authorList>
            <person name="Gao J."/>
        </authorList>
    </citation>
    <scope>NUCLEOTIDE SEQUENCE [LARGE SCALE GENOMIC DNA]</scope>
    <source>
        <strain evidence="2 3">CRXT-Y-14</strain>
    </source>
</reference>
<feature type="compositionally biased region" description="Low complexity" evidence="1">
    <location>
        <begin position="56"/>
        <end position="86"/>
    </location>
</feature>
<dbReference type="RefSeq" id="WP_188340441.1">
    <property type="nucleotide sequence ID" value="NZ_CP061281.1"/>
</dbReference>
<gene>
    <name evidence="2" type="ORF">IAG42_32025</name>
</gene>
<feature type="compositionally biased region" description="Low complexity" evidence="1">
    <location>
        <begin position="24"/>
        <end position="46"/>
    </location>
</feature>